<proteinExistence type="predicted"/>
<evidence type="ECO:0000313" key="2">
    <source>
        <dbReference type="Proteomes" id="UP000008004"/>
    </source>
</evidence>
<gene>
    <name evidence="1" type="ordered locus">OCU_40230</name>
</gene>
<dbReference type="AlphaFoldDB" id="H8IN59"/>
<dbReference type="HOGENOM" id="CLU_3186047_0_0_11"/>
<sequence>MTHRIENQLDQPRARSDYFRAEFGPRYRCPLPGVDPDRTDSGVALV</sequence>
<reference evidence="1 2" key="1">
    <citation type="journal article" date="2012" name="J. Bacteriol.">
        <title>Complete genome sequence of Mycobacterium intracellulare strain ATCC 13950T.</title>
        <authorList>
            <person name="Kim B.J."/>
            <person name="Choi B.S."/>
            <person name="Lim J.S."/>
            <person name="Choi I.Y."/>
            <person name="Lee J.H."/>
            <person name="Chun J."/>
            <person name="Kook Y.H."/>
            <person name="Kim B.J."/>
        </authorList>
    </citation>
    <scope>NUCLEOTIDE SEQUENCE [LARGE SCALE GENOMIC DNA]</scope>
    <source>
        <strain evidence="2">ATCC 13950 / DSM 43223 / JCM 6384 / NCTC 13025 / 3600</strain>
    </source>
</reference>
<organism evidence="1 2">
    <name type="scientific">Mycobacterium intracellulare (strain ATCC 13950 / DSM 43223 / JCM 6384 / NCTC 13025 / 3600)</name>
    <dbReference type="NCBI Taxonomy" id="487521"/>
    <lineage>
        <taxon>Bacteria</taxon>
        <taxon>Bacillati</taxon>
        <taxon>Actinomycetota</taxon>
        <taxon>Actinomycetes</taxon>
        <taxon>Mycobacteriales</taxon>
        <taxon>Mycobacteriaceae</taxon>
        <taxon>Mycobacterium</taxon>
        <taxon>Mycobacterium avium complex (MAC)</taxon>
    </lineage>
</organism>
<evidence type="ECO:0000313" key="1">
    <source>
        <dbReference type="EMBL" id="AFC45242.1"/>
    </source>
</evidence>
<protein>
    <submittedName>
        <fullName evidence="1">Uncharacterized protein</fullName>
    </submittedName>
</protein>
<name>H8IN59_MYCIA</name>
<dbReference type="KEGG" id="mia:OCU_40230"/>
<dbReference type="EMBL" id="CP003322">
    <property type="protein sequence ID" value="AFC45242.1"/>
    <property type="molecule type" value="Genomic_DNA"/>
</dbReference>
<accession>H8IN59</accession>
<dbReference type="Proteomes" id="UP000008004">
    <property type="component" value="Chromosome"/>
</dbReference>
<dbReference type="PATRIC" id="fig|487521.10.peg.4030"/>